<evidence type="ECO:0000313" key="2">
    <source>
        <dbReference type="EMBL" id="SDD42650.1"/>
    </source>
</evidence>
<dbReference type="ESTHER" id="9bact-a0a1g6umk3">
    <property type="family name" value="Est-OsmC"/>
</dbReference>
<dbReference type="Gene3D" id="3.30.300.20">
    <property type="match status" value="1"/>
</dbReference>
<dbReference type="PANTHER" id="PTHR39624:SF2">
    <property type="entry name" value="OSMC-LIKE PROTEIN"/>
    <property type="match status" value="1"/>
</dbReference>
<evidence type="ECO:0000259" key="1">
    <source>
        <dbReference type="Pfam" id="PF12146"/>
    </source>
</evidence>
<gene>
    <name evidence="2" type="ORF">SAMN04488104_102938</name>
</gene>
<dbReference type="STRING" id="686796.SAMN04488104_102938"/>
<reference evidence="3" key="1">
    <citation type="submission" date="2016-10" db="EMBL/GenBank/DDBJ databases">
        <authorList>
            <person name="Varghese N."/>
            <person name="Submissions S."/>
        </authorList>
    </citation>
    <scope>NUCLEOTIDE SEQUENCE [LARGE SCALE GENOMIC DNA]</scope>
    <source>
        <strain evidence="3">DSM 23095</strain>
    </source>
</reference>
<evidence type="ECO:0000313" key="3">
    <source>
        <dbReference type="Proteomes" id="UP000199060"/>
    </source>
</evidence>
<dbReference type="Pfam" id="PF02566">
    <property type="entry name" value="OsmC"/>
    <property type="match status" value="1"/>
</dbReference>
<dbReference type="Gene3D" id="3.40.50.1820">
    <property type="entry name" value="alpha/beta hydrolase"/>
    <property type="match status" value="1"/>
</dbReference>
<dbReference type="OrthoDB" id="9791538at2"/>
<dbReference type="InterPro" id="IPR029058">
    <property type="entry name" value="AB_hydrolase_fold"/>
</dbReference>
<keyword evidence="3" id="KW-1185">Reference proteome</keyword>
<sequence>MNPTKLTFPNSKGLDLAADLYQPLDRVPKFYAIFAHCFTCSKNLSSVTRICTALSQEGIAVLSFDFTGLGMSEGDFKESTFSANISDLVDAAAYLKEHYAAPQLLIGHSLGGAAVLYAASELDAVSAIATIGAPADPGHVRHLFEGDVEEIEKSGKAQVNIGGRPFAIDKQFIEDLEQKPLSSFLKKMRKSILILHSPQDKIVEIENAQEIYQSAFHPKSFVSLDGADHLLKKEKDAMYAGQVIASWSVRYVDHEEVKENQTKGNPVMVRLTDGPGYTTEIKTPYHHLIADEPIEVGGKNLGPNPYDFLMASLGSCTAMTLKMYAARKKWDLKEVRVYLNHEKVHKEDSEQAEQESAKVSQFTRLLELEGELDGEQRNRLLEIANRCPVHRTLEDDILIQTMLAK</sequence>
<dbReference type="RefSeq" id="WP_087940056.1">
    <property type="nucleotide sequence ID" value="NZ_FNAC01000029.1"/>
</dbReference>
<dbReference type="AlphaFoldDB" id="A0A1G6UMK3"/>
<organism evidence="2 3">
    <name type="scientific">Algoriphagus faecimaris</name>
    <dbReference type="NCBI Taxonomy" id="686796"/>
    <lineage>
        <taxon>Bacteria</taxon>
        <taxon>Pseudomonadati</taxon>
        <taxon>Bacteroidota</taxon>
        <taxon>Cytophagia</taxon>
        <taxon>Cytophagales</taxon>
        <taxon>Cyclobacteriaceae</taxon>
        <taxon>Algoriphagus</taxon>
    </lineage>
</organism>
<dbReference type="InterPro" id="IPR022742">
    <property type="entry name" value="Hydrolase_4"/>
</dbReference>
<dbReference type="InterPro" id="IPR003718">
    <property type="entry name" value="OsmC/Ohr_fam"/>
</dbReference>
<name>A0A1G6UMK3_9BACT</name>
<dbReference type="SUPFAM" id="SSF53474">
    <property type="entry name" value="alpha/beta-Hydrolases"/>
    <property type="match status" value="1"/>
</dbReference>
<dbReference type="Pfam" id="PF12146">
    <property type="entry name" value="Hydrolase_4"/>
    <property type="match status" value="1"/>
</dbReference>
<dbReference type="InterPro" id="IPR036102">
    <property type="entry name" value="OsmC/Ohrsf"/>
</dbReference>
<feature type="domain" description="Serine aminopeptidase S33" evidence="1">
    <location>
        <begin position="47"/>
        <end position="132"/>
    </location>
</feature>
<accession>A0A1G6UMK3</accession>
<dbReference type="SUPFAM" id="SSF82784">
    <property type="entry name" value="OsmC-like"/>
    <property type="match status" value="1"/>
</dbReference>
<dbReference type="InterPro" id="IPR015946">
    <property type="entry name" value="KH_dom-like_a/b"/>
</dbReference>
<dbReference type="EMBL" id="FNAC01000029">
    <property type="protein sequence ID" value="SDD42650.1"/>
    <property type="molecule type" value="Genomic_DNA"/>
</dbReference>
<protein>
    <submittedName>
        <fullName evidence="2">Putative redox protein</fullName>
    </submittedName>
</protein>
<dbReference type="PANTHER" id="PTHR39624">
    <property type="entry name" value="PROTEIN INVOLVED IN RIMO-MEDIATED BETA-METHYLTHIOLATION OF RIBOSOMAL PROTEIN S12 YCAO"/>
    <property type="match status" value="1"/>
</dbReference>
<proteinExistence type="predicted"/>
<dbReference type="Proteomes" id="UP000199060">
    <property type="component" value="Unassembled WGS sequence"/>
</dbReference>